<evidence type="ECO:0000256" key="4">
    <source>
        <dbReference type="ARBA" id="ARBA00022583"/>
    </source>
</evidence>
<accession>K3XFE3</accession>
<dbReference type="Proteomes" id="UP000004995">
    <property type="component" value="Unassembled WGS sequence"/>
</dbReference>
<dbReference type="PANTHER" id="PTHR22951">
    <property type="entry name" value="CLATHRIN ASSEMBLY PROTEIN"/>
    <property type="match status" value="1"/>
</dbReference>
<dbReference type="InterPro" id="IPR011417">
    <property type="entry name" value="ANTH_dom"/>
</dbReference>
<keyword evidence="7" id="KW-0168">Coated pit</keyword>
<evidence type="ECO:0000313" key="13">
    <source>
        <dbReference type="Proteomes" id="UP000004995"/>
    </source>
</evidence>
<dbReference type="FunFam" id="1.25.40.90:FF:000005">
    <property type="entry name" value="Clathrin assembly protein AP180"/>
    <property type="match status" value="1"/>
</dbReference>
<name>K3XFE3_SETIT</name>
<dbReference type="EnsemblPlants" id="KQL06552">
    <property type="protein sequence ID" value="KQL06552"/>
    <property type="gene ID" value="SETIT_000612mg"/>
</dbReference>
<dbReference type="PANTHER" id="PTHR22951:SF61">
    <property type="entry name" value="OS01G0694900 PROTEIN"/>
    <property type="match status" value="1"/>
</dbReference>
<dbReference type="GO" id="GO:0030136">
    <property type="term" value="C:clathrin-coated vesicle"/>
    <property type="evidence" value="ECO:0000318"/>
    <property type="project" value="GO_Central"/>
</dbReference>
<dbReference type="FunCoup" id="K3XFE3">
    <property type="interactions" value="1467"/>
</dbReference>
<evidence type="ECO:0000313" key="12">
    <source>
        <dbReference type="EnsemblPlants" id="KQL06552"/>
    </source>
</evidence>
<keyword evidence="8" id="KW-0968">Cytoplasmic vesicle</keyword>
<reference evidence="13" key="1">
    <citation type="journal article" date="2012" name="Nat. Biotechnol.">
        <title>Reference genome sequence of the model plant Setaria.</title>
        <authorList>
            <person name="Bennetzen J.L."/>
            <person name="Schmutz J."/>
            <person name="Wang H."/>
            <person name="Percifield R."/>
            <person name="Hawkins J."/>
            <person name="Pontaroli A.C."/>
            <person name="Estep M."/>
            <person name="Feng L."/>
            <person name="Vaughn J.N."/>
            <person name="Grimwood J."/>
            <person name="Jenkins J."/>
            <person name="Barry K."/>
            <person name="Lindquist E."/>
            <person name="Hellsten U."/>
            <person name="Deshpande S."/>
            <person name="Wang X."/>
            <person name="Wu X."/>
            <person name="Mitros T."/>
            <person name="Triplett J."/>
            <person name="Yang X."/>
            <person name="Ye C.Y."/>
            <person name="Mauro-Herrera M."/>
            <person name="Wang L."/>
            <person name="Li P."/>
            <person name="Sharma M."/>
            <person name="Sharma R."/>
            <person name="Ronald P.C."/>
            <person name="Panaud O."/>
            <person name="Kellogg E.A."/>
            <person name="Brutnell T.P."/>
            <person name="Doust A.N."/>
            <person name="Tuskan G.A."/>
            <person name="Rokhsar D."/>
            <person name="Devos K.M."/>
        </authorList>
    </citation>
    <scope>NUCLEOTIDE SEQUENCE [LARGE SCALE GENOMIC DNA]</scope>
    <source>
        <strain evidence="13">cv. Yugu1</strain>
    </source>
</reference>
<keyword evidence="9" id="KW-0812">Transmembrane</keyword>
<evidence type="ECO:0000256" key="3">
    <source>
        <dbReference type="ARBA" id="ARBA00004600"/>
    </source>
</evidence>
<dbReference type="GO" id="GO:0000149">
    <property type="term" value="F:SNARE binding"/>
    <property type="evidence" value="ECO:0000318"/>
    <property type="project" value="GO_Central"/>
</dbReference>
<dbReference type="GO" id="GO:0032050">
    <property type="term" value="F:clathrin heavy chain binding"/>
    <property type="evidence" value="ECO:0000318"/>
    <property type="project" value="GO_Central"/>
</dbReference>
<dbReference type="SMART" id="SM00273">
    <property type="entry name" value="ENTH"/>
    <property type="match status" value="1"/>
</dbReference>
<evidence type="ECO:0000256" key="10">
    <source>
        <dbReference type="SAM" id="MobiDB-lite"/>
    </source>
</evidence>
<evidence type="ECO:0000256" key="5">
    <source>
        <dbReference type="ARBA" id="ARBA00023034"/>
    </source>
</evidence>
<keyword evidence="6 9" id="KW-0472">Membrane</keyword>
<evidence type="ECO:0000256" key="2">
    <source>
        <dbReference type="ARBA" id="ARBA00004555"/>
    </source>
</evidence>
<dbReference type="InterPro" id="IPR008942">
    <property type="entry name" value="ENTH_VHS"/>
</dbReference>
<dbReference type="CDD" id="cd03564">
    <property type="entry name" value="ANTH_N"/>
    <property type="match status" value="1"/>
</dbReference>
<evidence type="ECO:0000256" key="1">
    <source>
        <dbReference type="ARBA" id="ARBA00004132"/>
    </source>
</evidence>
<dbReference type="GO" id="GO:0006900">
    <property type="term" value="P:vesicle budding from membrane"/>
    <property type="evidence" value="ECO:0000318"/>
    <property type="project" value="GO_Central"/>
</dbReference>
<feature type="domain" description="ENTH" evidence="11">
    <location>
        <begin position="110"/>
        <end position="247"/>
    </location>
</feature>
<dbReference type="InterPro" id="IPR045192">
    <property type="entry name" value="AP180-like"/>
</dbReference>
<dbReference type="Gramene" id="KQL06552">
    <property type="protein sequence ID" value="KQL06552"/>
    <property type="gene ID" value="SETIT_000612mg"/>
</dbReference>
<reference evidence="12" key="2">
    <citation type="submission" date="2018-08" db="UniProtKB">
        <authorList>
            <consortium name="EnsemblPlants"/>
        </authorList>
    </citation>
    <scope>IDENTIFICATION</scope>
    <source>
        <strain evidence="12">Yugu1</strain>
    </source>
</reference>
<dbReference type="GO" id="GO:0005546">
    <property type="term" value="F:phosphatidylinositol-4,5-bisphosphate binding"/>
    <property type="evidence" value="ECO:0000318"/>
    <property type="project" value="GO_Central"/>
</dbReference>
<sequence length="651" mass="71236">MRNSSALSPGEARSSSAYNFGSAFCFIIGILALMIGNNWSVYREPAAEISLNQTSKPNRRGSKTSAGRGPTPHHRASAGAAAGAAAMSALQSWRKAYGALKDSTTVSLANLSSDFKDLDVAIVRATNHVETPPKERHLRKIVAATSLARPRADVAYCIHALARRLAKTRNWIVALKTLVVIHRLLREGDPTFREEFLAFTQRVRILQLSNFKDDSSPIAWDYSSWVRTYGLFLEEKLECFRVLKYDIEAERSSKQGQGPEKGHSRTRELNSQDLLEQLPALQQLLYRLIGCRPEGAANNNYLVQYALALVLKESFKIYCAINDGIINLVDKFFEMPKHEALKALDIYRRAGQQAGSLSDFYESCRGLELARNFQFPTLREPPQTFLSTMEEYVKEAPRMLPVTEPLELPERLLLTYKPEEAEAAPEPVPIVEEKPQIVEEPAQVPSTSEIASPPPKPEIADTGDLLGLSDPNPNVSVIEESNALALAIMPTGVDNSTTSTATQQDKGFDPTGWELALVATPSTNTNPLAMESSLGGGFDKLTLDSLYDDGTYRQMQQQQLYGSAPPNPFMASDPFAMSNQVASPPSVQMAAMAQQPHPLMIEANPFGPPLQPQHAGMAPAANPFLDAGFGAFPAANGMHPQANPFGAAQLL</sequence>
<evidence type="ECO:0000256" key="7">
    <source>
        <dbReference type="ARBA" id="ARBA00023176"/>
    </source>
</evidence>
<keyword evidence="4" id="KW-0254">Endocytosis</keyword>
<keyword evidence="13" id="KW-1185">Reference proteome</keyword>
<comment type="caution">
    <text evidence="9">Lacks conserved residue(s) required for the propagation of feature annotation.</text>
</comment>
<evidence type="ECO:0000256" key="8">
    <source>
        <dbReference type="ARBA" id="ARBA00023329"/>
    </source>
</evidence>
<dbReference type="GO" id="GO:0048268">
    <property type="term" value="P:clathrin coat assembly"/>
    <property type="evidence" value="ECO:0007669"/>
    <property type="project" value="InterPro"/>
</dbReference>
<dbReference type="InParanoid" id="K3XFE3"/>
<evidence type="ECO:0000256" key="6">
    <source>
        <dbReference type="ARBA" id="ARBA00023136"/>
    </source>
</evidence>
<organism evidence="12 13">
    <name type="scientific">Setaria italica</name>
    <name type="common">Foxtail millet</name>
    <name type="synonym">Panicum italicum</name>
    <dbReference type="NCBI Taxonomy" id="4555"/>
    <lineage>
        <taxon>Eukaryota</taxon>
        <taxon>Viridiplantae</taxon>
        <taxon>Streptophyta</taxon>
        <taxon>Embryophyta</taxon>
        <taxon>Tracheophyta</taxon>
        <taxon>Spermatophyta</taxon>
        <taxon>Magnoliopsida</taxon>
        <taxon>Liliopsida</taxon>
        <taxon>Poales</taxon>
        <taxon>Poaceae</taxon>
        <taxon>PACMAD clade</taxon>
        <taxon>Panicoideae</taxon>
        <taxon>Panicodae</taxon>
        <taxon>Paniceae</taxon>
        <taxon>Cenchrinae</taxon>
        <taxon>Setaria</taxon>
    </lineage>
</organism>
<gene>
    <name evidence="12" type="primary">LOC101783939</name>
</gene>
<dbReference type="eggNOG" id="KOG0251">
    <property type="taxonomic scope" value="Eukaryota"/>
</dbReference>
<dbReference type="OMA" id="MVPIKEP"/>
<dbReference type="SUPFAM" id="SSF48464">
    <property type="entry name" value="ENTH/VHS domain"/>
    <property type="match status" value="1"/>
</dbReference>
<dbReference type="GO" id="GO:0072583">
    <property type="term" value="P:clathrin-dependent endocytosis"/>
    <property type="evidence" value="ECO:0000318"/>
    <property type="project" value="GO_Central"/>
</dbReference>
<dbReference type="HOGENOM" id="CLU_014098_2_1_1"/>
<dbReference type="Pfam" id="PF07651">
    <property type="entry name" value="ANTH"/>
    <property type="match status" value="1"/>
</dbReference>
<dbReference type="EMBL" id="AGNK02003263">
    <property type="status" value="NOT_ANNOTATED_CDS"/>
    <property type="molecule type" value="Genomic_DNA"/>
</dbReference>
<dbReference type="Gene3D" id="1.25.40.90">
    <property type="match status" value="1"/>
</dbReference>
<keyword evidence="9" id="KW-1133">Transmembrane helix</keyword>
<proteinExistence type="predicted"/>
<dbReference type="GO" id="GO:0005905">
    <property type="term" value="C:clathrin-coated pit"/>
    <property type="evidence" value="ECO:0000318"/>
    <property type="project" value="GO_Central"/>
</dbReference>
<dbReference type="InterPro" id="IPR013809">
    <property type="entry name" value="ENTH"/>
</dbReference>
<evidence type="ECO:0000256" key="9">
    <source>
        <dbReference type="PROSITE-ProRule" id="PRU00243"/>
    </source>
</evidence>
<dbReference type="GO" id="GO:0005545">
    <property type="term" value="F:1-phosphatidylinositol binding"/>
    <property type="evidence" value="ECO:0000318"/>
    <property type="project" value="GO_Central"/>
</dbReference>
<dbReference type="STRING" id="4555.K3XFE3"/>
<feature type="region of interest" description="Disordered" evidence="10">
    <location>
        <begin position="52"/>
        <end position="78"/>
    </location>
</feature>
<evidence type="ECO:0000259" key="11">
    <source>
        <dbReference type="PROSITE" id="PS50942"/>
    </source>
</evidence>
<dbReference type="GO" id="GO:0005794">
    <property type="term" value="C:Golgi apparatus"/>
    <property type="evidence" value="ECO:0007669"/>
    <property type="project" value="UniProtKB-SubCell"/>
</dbReference>
<comment type="subcellular location">
    <subcellularLocation>
        <location evidence="1">Cytoplasmic vesicle</location>
        <location evidence="1">Clathrin-coated vesicle</location>
    </subcellularLocation>
    <subcellularLocation>
        <location evidence="2">Golgi apparatus</location>
    </subcellularLocation>
    <subcellularLocation>
        <location evidence="3">Membrane</location>
        <location evidence="3">Clathrin-coated pit</location>
    </subcellularLocation>
</comment>
<protein>
    <recommendedName>
        <fullName evidence="11">ENTH domain-containing protein</fullName>
    </recommendedName>
</protein>
<dbReference type="Gene3D" id="1.20.58.150">
    <property type="entry name" value="ANTH domain"/>
    <property type="match status" value="1"/>
</dbReference>
<feature type="transmembrane region" description="Helical" evidence="9">
    <location>
        <begin position="20"/>
        <end position="42"/>
    </location>
</feature>
<feature type="region of interest" description="Disordered" evidence="10">
    <location>
        <begin position="443"/>
        <end position="463"/>
    </location>
</feature>
<keyword evidence="5" id="KW-0333">Golgi apparatus</keyword>
<dbReference type="SUPFAM" id="SSF89009">
    <property type="entry name" value="GAT-like domain"/>
    <property type="match status" value="1"/>
</dbReference>
<dbReference type="InterPro" id="IPR014712">
    <property type="entry name" value="ANTH_dom_sf"/>
</dbReference>
<dbReference type="InterPro" id="IPR048050">
    <property type="entry name" value="ANTH_N_plant"/>
</dbReference>
<dbReference type="FunFam" id="1.20.58.150:FF:000003">
    <property type="entry name" value="Putative clathrin assembly protein"/>
    <property type="match status" value="1"/>
</dbReference>
<dbReference type="PROSITE" id="PS50942">
    <property type="entry name" value="ENTH"/>
    <property type="match status" value="1"/>
</dbReference>
<dbReference type="AlphaFoldDB" id="K3XFE3"/>